<name>A0A7X9FTE1_9DELT</name>
<evidence type="ECO:0000256" key="1">
    <source>
        <dbReference type="SAM" id="MobiDB-lite"/>
    </source>
</evidence>
<dbReference type="EMBL" id="JAAZON010000472">
    <property type="protein sequence ID" value="NMC63566.1"/>
    <property type="molecule type" value="Genomic_DNA"/>
</dbReference>
<dbReference type="Proteomes" id="UP000524246">
    <property type="component" value="Unassembled WGS sequence"/>
</dbReference>
<sequence>MNDEEDEFINLLLGMWVSGLLDEFLREWSITAPDPDNLDSSDPLYMYEDQKDRDED</sequence>
<comment type="caution">
    <text evidence="2">The sequence shown here is derived from an EMBL/GenBank/DDBJ whole genome shotgun (WGS) entry which is preliminary data.</text>
</comment>
<feature type="region of interest" description="Disordered" evidence="1">
    <location>
        <begin position="32"/>
        <end position="56"/>
    </location>
</feature>
<proteinExistence type="predicted"/>
<organism evidence="2 3">
    <name type="scientific">SAR324 cluster bacterium</name>
    <dbReference type="NCBI Taxonomy" id="2024889"/>
    <lineage>
        <taxon>Bacteria</taxon>
        <taxon>Deltaproteobacteria</taxon>
        <taxon>SAR324 cluster</taxon>
    </lineage>
</organism>
<dbReference type="AlphaFoldDB" id="A0A7X9FTE1"/>
<feature type="compositionally biased region" description="Low complexity" evidence="1">
    <location>
        <begin position="33"/>
        <end position="44"/>
    </location>
</feature>
<evidence type="ECO:0000313" key="2">
    <source>
        <dbReference type="EMBL" id="NMC63566.1"/>
    </source>
</evidence>
<accession>A0A7X9FTE1</accession>
<protein>
    <submittedName>
        <fullName evidence="2">Uncharacterized protein</fullName>
    </submittedName>
</protein>
<evidence type="ECO:0000313" key="3">
    <source>
        <dbReference type="Proteomes" id="UP000524246"/>
    </source>
</evidence>
<reference evidence="2 3" key="1">
    <citation type="journal article" date="2020" name="Biotechnol. Biofuels">
        <title>New insights from the biogas microbiome by comprehensive genome-resolved metagenomics of nearly 1600 species originating from multiple anaerobic digesters.</title>
        <authorList>
            <person name="Campanaro S."/>
            <person name="Treu L."/>
            <person name="Rodriguez-R L.M."/>
            <person name="Kovalovszki A."/>
            <person name="Ziels R.M."/>
            <person name="Maus I."/>
            <person name="Zhu X."/>
            <person name="Kougias P.G."/>
            <person name="Basile A."/>
            <person name="Luo G."/>
            <person name="Schluter A."/>
            <person name="Konstantinidis K.T."/>
            <person name="Angelidaki I."/>
        </authorList>
    </citation>
    <scope>NUCLEOTIDE SEQUENCE [LARGE SCALE GENOMIC DNA]</scope>
    <source>
        <strain evidence="2">AS27yjCOA_65</strain>
    </source>
</reference>
<gene>
    <name evidence="2" type="ORF">GYA55_10425</name>
</gene>